<sequence length="57" mass="6422">MCHLYHVSGLLQGHICLDLDKVLTLASFTYSYSNRICPFSASSPCWLLVYFQASSFS</sequence>
<dbReference type="AlphaFoldDB" id="A0A0A9AVV7"/>
<protein>
    <submittedName>
        <fullName evidence="1">Uncharacterized protein</fullName>
    </submittedName>
</protein>
<reference evidence="1" key="1">
    <citation type="submission" date="2014-09" db="EMBL/GenBank/DDBJ databases">
        <authorList>
            <person name="Magalhaes I.L.F."/>
            <person name="Oliveira U."/>
            <person name="Santos F.R."/>
            <person name="Vidigal T.H.D.A."/>
            <person name="Brescovit A.D."/>
            <person name="Santos A.J."/>
        </authorList>
    </citation>
    <scope>NUCLEOTIDE SEQUENCE</scope>
    <source>
        <tissue evidence="1">Shoot tissue taken approximately 20 cm above the soil surface</tissue>
    </source>
</reference>
<organism evidence="1">
    <name type="scientific">Arundo donax</name>
    <name type="common">Giant reed</name>
    <name type="synonym">Donax arundinaceus</name>
    <dbReference type="NCBI Taxonomy" id="35708"/>
    <lineage>
        <taxon>Eukaryota</taxon>
        <taxon>Viridiplantae</taxon>
        <taxon>Streptophyta</taxon>
        <taxon>Embryophyta</taxon>
        <taxon>Tracheophyta</taxon>
        <taxon>Spermatophyta</taxon>
        <taxon>Magnoliopsida</taxon>
        <taxon>Liliopsida</taxon>
        <taxon>Poales</taxon>
        <taxon>Poaceae</taxon>
        <taxon>PACMAD clade</taxon>
        <taxon>Arundinoideae</taxon>
        <taxon>Arundineae</taxon>
        <taxon>Arundo</taxon>
    </lineage>
</organism>
<dbReference type="EMBL" id="GBRH01246683">
    <property type="protein sequence ID" value="JAD51212.1"/>
    <property type="molecule type" value="Transcribed_RNA"/>
</dbReference>
<reference evidence="1" key="2">
    <citation type="journal article" date="2015" name="Data Brief">
        <title>Shoot transcriptome of the giant reed, Arundo donax.</title>
        <authorList>
            <person name="Barrero R.A."/>
            <person name="Guerrero F.D."/>
            <person name="Moolhuijzen P."/>
            <person name="Goolsby J.A."/>
            <person name="Tidwell J."/>
            <person name="Bellgard S.E."/>
            <person name="Bellgard M.I."/>
        </authorList>
    </citation>
    <scope>NUCLEOTIDE SEQUENCE</scope>
    <source>
        <tissue evidence="1">Shoot tissue taken approximately 20 cm above the soil surface</tissue>
    </source>
</reference>
<accession>A0A0A9AVV7</accession>
<proteinExistence type="predicted"/>
<name>A0A0A9AVV7_ARUDO</name>
<evidence type="ECO:0000313" key="1">
    <source>
        <dbReference type="EMBL" id="JAD51212.1"/>
    </source>
</evidence>